<dbReference type="GO" id="GO:0003676">
    <property type="term" value="F:nucleic acid binding"/>
    <property type="evidence" value="ECO:0007669"/>
    <property type="project" value="InterPro"/>
</dbReference>
<dbReference type="InterPro" id="IPR001584">
    <property type="entry name" value="Integrase_cat-core"/>
</dbReference>
<evidence type="ECO:0000259" key="1">
    <source>
        <dbReference type="PROSITE" id="PS50994"/>
    </source>
</evidence>
<protein>
    <submittedName>
        <fullName evidence="2">Gypsy retrotransposon integrase 1</fullName>
    </submittedName>
</protein>
<reference evidence="2 3" key="1">
    <citation type="journal article" date="2020" name="G3 (Bethesda)">
        <title>Draft Genome of the Common Snapping Turtle, Chelydra serpentina, a Model for Phenotypic Plasticity in Reptiles.</title>
        <authorList>
            <person name="Das D."/>
            <person name="Singh S.K."/>
            <person name="Bierstedt J."/>
            <person name="Erickson A."/>
            <person name="Galli G.L.J."/>
            <person name="Crossley D.A. 2nd"/>
            <person name="Rhen T."/>
        </authorList>
    </citation>
    <scope>NUCLEOTIDE SEQUENCE [LARGE SCALE GENOMIC DNA]</scope>
    <source>
        <tissue evidence="2">Whole blood</tissue>
    </source>
</reference>
<dbReference type="AlphaFoldDB" id="A0A8T1SB12"/>
<proteinExistence type="predicted"/>
<feature type="domain" description="Integrase catalytic" evidence="1">
    <location>
        <begin position="10"/>
        <end position="97"/>
    </location>
</feature>
<dbReference type="PROSITE" id="PS50994">
    <property type="entry name" value="INTEGRASE"/>
    <property type="match status" value="1"/>
</dbReference>
<dbReference type="InterPro" id="IPR012337">
    <property type="entry name" value="RNaseH-like_sf"/>
</dbReference>
<gene>
    <name evidence="2" type="ORF">G0U57_012855</name>
</gene>
<dbReference type="GO" id="GO:0015074">
    <property type="term" value="P:DNA integration"/>
    <property type="evidence" value="ECO:0007669"/>
    <property type="project" value="InterPro"/>
</dbReference>
<dbReference type="OrthoDB" id="10000497at2759"/>
<evidence type="ECO:0000313" key="2">
    <source>
        <dbReference type="EMBL" id="KAG6926041.1"/>
    </source>
</evidence>
<comment type="caution">
    <text evidence="2">The sequence shown here is derived from an EMBL/GenBank/DDBJ whole genome shotgun (WGS) entry which is preliminary data.</text>
</comment>
<dbReference type="PANTHER" id="PTHR37984:SF15">
    <property type="entry name" value="INTEGRASE CATALYTIC DOMAIN-CONTAINING PROTEIN"/>
    <property type="match status" value="1"/>
</dbReference>
<dbReference type="SUPFAM" id="SSF53098">
    <property type="entry name" value="Ribonuclease H-like"/>
    <property type="match status" value="1"/>
</dbReference>
<organism evidence="2 3">
    <name type="scientific">Chelydra serpentina</name>
    <name type="common">Snapping turtle</name>
    <name type="synonym">Testudo serpentina</name>
    <dbReference type="NCBI Taxonomy" id="8475"/>
    <lineage>
        <taxon>Eukaryota</taxon>
        <taxon>Metazoa</taxon>
        <taxon>Chordata</taxon>
        <taxon>Craniata</taxon>
        <taxon>Vertebrata</taxon>
        <taxon>Euteleostomi</taxon>
        <taxon>Archelosauria</taxon>
        <taxon>Testudinata</taxon>
        <taxon>Testudines</taxon>
        <taxon>Cryptodira</taxon>
        <taxon>Durocryptodira</taxon>
        <taxon>Americhelydia</taxon>
        <taxon>Chelydroidea</taxon>
        <taxon>Chelydridae</taxon>
        <taxon>Chelydra</taxon>
    </lineage>
</organism>
<dbReference type="Gene3D" id="3.30.420.10">
    <property type="entry name" value="Ribonuclease H-like superfamily/Ribonuclease H"/>
    <property type="match status" value="1"/>
</dbReference>
<accession>A0A8T1SB12</accession>
<dbReference type="InterPro" id="IPR050951">
    <property type="entry name" value="Retrovirus_Pol_polyprotein"/>
</dbReference>
<dbReference type="EMBL" id="JAHGAV010000349">
    <property type="protein sequence ID" value="KAG6926041.1"/>
    <property type="molecule type" value="Genomic_DNA"/>
</dbReference>
<feature type="non-terminal residue" evidence="2">
    <location>
        <position position="1"/>
    </location>
</feature>
<evidence type="ECO:0000313" key="3">
    <source>
        <dbReference type="Proteomes" id="UP000765507"/>
    </source>
</evidence>
<name>A0A8T1SB12_CHESE</name>
<sequence>FRAPLISLPIIEVPFECIAMDLTGPLEKTARGHQHVLVVLDYATRYLEAVPLRNTASKTIAKELVQIFARVGLPKEILTDQGTPFVSKLMKDLCSLLWRGSYSVAPLRRRGVRRYPACLVPSPIFMPLLAARPAGLNGQSPP</sequence>
<dbReference type="InterPro" id="IPR036397">
    <property type="entry name" value="RNaseH_sf"/>
</dbReference>
<dbReference type="Proteomes" id="UP000765507">
    <property type="component" value="Unassembled WGS sequence"/>
</dbReference>
<dbReference type="Pfam" id="PF00665">
    <property type="entry name" value="rve"/>
    <property type="match status" value="1"/>
</dbReference>
<dbReference type="PANTHER" id="PTHR37984">
    <property type="entry name" value="PROTEIN CBG26694"/>
    <property type="match status" value="1"/>
</dbReference>
<keyword evidence="3" id="KW-1185">Reference proteome</keyword>